<gene>
    <name evidence="2" type="ORF">DMH04_34375</name>
</gene>
<dbReference type="PANTHER" id="PTHR31299:SF0">
    <property type="entry name" value="ESTERASE, PUTATIVE (AFU_ORTHOLOGUE AFUA_1G05850)-RELATED"/>
    <property type="match status" value="1"/>
</dbReference>
<proteinExistence type="predicted"/>
<dbReference type="SUPFAM" id="SSF159501">
    <property type="entry name" value="EreA/ChaN-like"/>
    <property type="match status" value="1"/>
</dbReference>
<name>A0A428Z0J6_KIBAR</name>
<dbReference type="InterPro" id="IPR052036">
    <property type="entry name" value="Hydrolase/PRTase-associated"/>
</dbReference>
<dbReference type="Gene3D" id="3.30.1870.10">
    <property type="entry name" value="EreA-like, domain 2"/>
    <property type="match status" value="1"/>
</dbReference>
<protein>
    <submittedName>
        <fullName evidence="2">Erythromycin esterase family protein</fullName>
    </submittedName>
</protein>
<evidence type="ECO:0000313" key="2">
    <source>
        <dbReference type="EMBL" id="RSM77808.1"/>
    </source>
</evidence>
<dbReference type="GO" id="GO:0046677">
    <property type="term" value="P:response to antibiotic"/>
    <property type="evidence" value="ECO:0007669"/>
    <property type="project" value="InterPro"/>
</dbReference>
<organism evidence="2 3">
    <name type="scientific">Kibdelosporangium aridum</name>
    <dbReference type="NCBI Taxonomy" id="2030"/>
    <lineage>
        <taxon>Bacteria</taxon>
        <taxon>Bacillati</taxon>
        <taxon>Actinomycetota</taxon>
        <taxon>Actinomycetes</taxon>
        <taxon>Pseudonocardiales</taxon>
        <taxon>Pseudonocardiaceae</taxon>
        <taxon>Kibdelosporangium</taxon>
    </lineage>
</organism>
<dbReference type="Gene3D" id="1.20.1440.30">
    <property type="entry name" value="Biosynthetic Protein domain"/>
    <property type="match status" value="1"/>
</dbReference>
<feature type="signal peptide" evidence="1">
    <location>
        <begin position="1"/>
        <end position="27"/>
    </location>
</feature>
<evidence type="ECO:0000313" key="3">
    <source>
        <dbReference type="Proteomes" id="UP000287547"/>
    </source>
</evidence>
<dbReference type="CDD" id="cd14728">
    <property type="entry name" value="Ere-like"/>
    <property type="match status" value="1"/>
</dbReference>
<evidence type="ECO:0000256" key="1">
    <source>
        <dbReference type="SAM" id="SignalP"/>
    </source>
</evidence>
<dbReference type="OrthoDB" id="9810066at2"/>
<comment type="caution">
    <text evidence="2">The sequence shown here is derived from an EMBL/GenBank/DDBJ whole genome shotgun (WGS) entry which is preliminary data.</text>
</comment>
<dbReference type="PANTHER" id="PTHR31299">
    <property type="entry name" value="ESTERASE, PUTATIVE (AFU_ORTHOLOGUE AFUA_1G05850)-RELATED"/>
    <property type="match status" value="1"/>
</dbReference>
<reference evidence="2 3" key="1">
    <citation type="submission" date="2018-05" db="EMBL/GenBank/DDBJ databases">
        <title>Evolution of GPA BGCs.</title>
        <authorList>
            <person name="Waglechner N."/>
            <person name="Wright G.D."/>
        </authorList>
    </citation>
    <scope>NUCLEOTIDE SEQUENCE [LARGE SCALE GENOMIC DNA]</scope>
    <source>
        <strain evidence="2 3">A82846</strain>
    </source>
</reference>
<dbReference type="AlphaFoldDB" id="A0A428Z0J6"/>
<keyword evidence="1" id="KW-0732">Signal</keyword>
<dbReference type="InterPro" id="IPR014622">
    <property type="entry name" value="UCP036794_erythomycin"/>
</dbReference>
<dbReference type="Pfam" id="PF05139">
    <property type="entry name" value="Erythro_esteras"/>
    <property type="match status" value="1"/>
</dbReference>
<dbReference type="EMBL" id="QHKI01000039">
    <property type="protein sequence ID" value="RSM77808.1"/>
    <property type="molecule type" value="Genomic_DNA"/>
</dbReference>
<sequence length="418" mass="46783">MTRKMIVALTAGLLLVVAAPASGSSHADPVVRALEGVARPLGRFVETVGDASVVGVGEATHGSHEFFVLQHRVFAQLVRGKEFGTFAREVSWSGGLRLDEYVVHGTGDPRQIMREEFQGSYLWNTEEYLDLIEWMRAYNERHPDPIRFMGDDIGYPGPELFDRVSAYAHQSRPGLVAELDRLHRSMAPTVGVADWMSTYPRRPLAERQDNRDRAWQAVSLLEDSGSDAWAVQHARVIAQSMTLWATDFTDPGQVTAGFVYRDEAMADNILWWREHTGDKIVLAGHDGHVADESYWSSYPRVQGTFLRERLGEGYLSVGTTFHHGAFNLLDVADGQVRTVTVGPAEPGGNESTLDRVRRRDFVLDMRNAARPARDWLAEARSTRQYAESFPAAEKQIALGRSFDVLVHFHRATPSRLLP</sequence>
<accession>A0A428Z0J6</accession>
<dbReference type="Gene3D" id="3.40.1660.10">
    <property type="entry name" value="EreA-like (biosynthetic domain)"/>
    <property type="match status" value="1"/>
</dbReference>
<dbReference type="Proteomes" id="UP000287547">
    <property type="component" value="Unassembled WGS sequence"/>
</dbReference>
<dbReference type="InterPro" id="IPR007815">
    <property type="entry name" value="Emycin_Estase"/>
</dbReference>
<dbReference type="PIRSF" id="PIRSF036794">
    <property type="entry name" value="UCP_erythr_ester"/>
    <property type="match status" value="1"/>
</dbReference>
<feature type="chain" id="PRO_5019482943" evidence="1">
    <location>
        <begin position="28"/>
        <end position="418"/>
    </location>
</feature>